<dbReference type="AlphaFoldDB" id="A0A5N6NYJ6"/>
<comment type="caution">
    <text evidence="1">The sequence shown here is derived from an EMBL/GenBank/DDBJ whole genome shotgun (WGS) entry which is preliminary data.</text>
</comment>
<name>A0A5N6NYJ6_9ASTR</name>
<reference evidence="1 2" key="1">
    <citation type="submission" date="2019-05" db="EMBL/GenBank/DDBJ databases">
        <title>Mikania micrantha, genome provides insights into the molecular mechanism of rapid growth.</title>
        <authorList>
            <person name="Liu B."/>
        </authorList>
    </citation>
    <scope>NUCLEOTIDE SEQUENCE [LARGE SCALE GENOMIC DNA]</scope>
    <source>
        <strain evidence="1">NLD-2019</strain>
        <tissue evidence="1">Leaf</tissue>
    </source>
</reference>
<organism evidence="1 2">
    <name type="scientific">Mikania micrantha</name>
    <name type="common">bitter vine</name>
    <dbReference type="NCBI Taxonomy" id="192012"/>
    <lineage>
        <taxon>Eukaryota</taxon>
        <taxon>Viridiplantae</taxon>
        <taxon>Streptophyta</taxon>
        <taxon>Embryophyta</taxon>
        <taxon>Tracheophyta</taxon>
        <taxon>Spermatophyta</taxon>
        <taxon>Magnoliopsida</taxon>
        <taxon>eudicotyledons</taxon>
        <taxon>Gunneridae</taxon>
        <taxon>Pentapetalae</taxon>
        <taxon>asterids</taxon>
        <taxon>campanulids</taxon>
        <taxon>Asterales</taxon>
        <taxon>Asteraceae</taxon>
        <taxon>Asteroideae</taxon>
        <taxon>Heliantheae alliance</taxon>
        <taxon>Eupatorieae</taxon>
        <taxon>Mikania</taxon>
    </lineage>
</organism>
<protein>
    <submittedName>
        <fullName evidence="1">Uncharacterized protein</fullName>
    </submittedName>
</protein>
<accession>A0A5N6NYJ6</accession>
<proteinExistence type="predicted"/>
<dbReference type="Proteomes" id="UP000326396">
    <property type="component" value="Linkage Group LG16"/>
</dbReference>
<evidence type="ECO:0000313" key="2">
    <source>
        <dbReference type="Proteomes" id="UP000326396"/>
    </source>
</evidence>
<keyword evidence="2" id="KW-1185">Reference proteome</keyword>
<sequence>MTTNESNPLKRAYWALQRPIAVRDGPTRRIVALRDRHREELTSGFLRVARSIFWPRVAKLGTWRIKACDPPRSSKNHHHHLSSRRTCCPGASSSFPARFNHNLSHLEAFKAPLGNNVDCGHNECNIDVDVGFRDDPQRQMETVEFRYIRILASSIDKLQPTGKLYSTPLEVEIRASLFPPSSLFLYYI</sequence>
<dbReference type="EMBL" id="SZYD01000008">
    <property type="protein sequence ID" value="KAD5508188.1"/>
    <property type="molecule type" value="Genomic_DNA"/>
</dbReference>
<gene>
    <name evidence="1" type="ORF">E3N88_15891</name>
</gene>
<evidence type="ECO:0000313" key="1">
    <source>
        <dbReference type="EMBL" id="KAD5508188.1"/>
    </source>
</evidence>